<dbReference type="InterPro" id="IPR014001">
    <property type="entry name" value="Helicase_ATP-bd"/>
</dbReference>
<evidence type="ECO:0000256" key="6">
    <source>
        <dbReference type="ARBA" id="ARBA00023125"/>
    </source>
</evidence>
<feature type="domain" description="Helicase ATP-binding" evidence="9">
    <location>
        <begin position="334"/>
        <end position="507"/>
    </location>
</feature>
<feature type="region of interest" description="Disordered" evidence="8">
    <location>
        <begin position="109"/>
        <end position="137"/>
    </location>
</feature>
<dbReference type="Pfam" id="PF00270">
    <property type="entry name" value="DEAD"/>
    <property type="match status" value="1"/>
</dbReference>
<evidence type="ECO:0000256" key="2">
    <source>
        <dbReference type="ARBA" id="ARBA00022763"/>
    </source>
</evidence>
<gene>
    <name evidence="11" type="ORF">NBM05_09635</name>
</gene>
<comment type="caution">
    <text evidence="11">The sequence shown here is derived from an EMBL/GenBank/DDBJ whole genome shotgun (WGS) entry which is preliminary data.</text>
</comment>
<dbReference type="PANTHER" id="PTHR47964:SF1">
    <property type="entry name" value="ATP-DEPENDENT DNA HELICASE HOMOLOG RECG, CHLOROPLASTIC"/>
    <property type="match status" value="1"/>
</dbReference>
<evidence type="ECO:0000256" key="8">
    <source>
        <dbReference type="SAM" id="MobiDB-lite"/>
    </source>
</evidence>
<dbReference type="InterPro" id="IPR012340">
    <property type="entry name" value="NA-bd_OB-fold"/>
</dbReference>
<organism evidence="11 12">
    <name type="scientific">Rothia santali</name>
    <dbReference type="NCBI Taxonomy" id="2949643"/>
    <lineage>
        <taxon>Bacteria</taxon>
        <taxon>Bacillati</taxon>
        <taxon>Actinomycetota</taxon>
        <taxon>Actinomycetes</taxon>
        <taxon>Micrococcales</taxon>
        <taxon>Micrococcaceae</taxon>
        <taxon>Rothia</taxon>
    </lineage>
</organism>
<keyword evidence="3" id="KW-0378">Hydrolase</keyword>
<dbReference type="InterPro" id="IPR001650">
    <property type="entry name" value="Helicase_C-like"/>
</dbReference>
<proteinExistence type="predicted"/>
<feature type="compositionally biased region" description="Pro residues" evidence="8">
    <location>
        <begin position="111"/>
        <end position="121"/>
    </location>
</feature>
<dbReference type="GO" id="GO:0016787">
    <property type="term" value="F:hydrolase activity"/>
    <property type="evidence" value="ECO:0007669"/>
    <property type="project" value="UniProtKB-KW"/>
</dbReference>
<dbReference type="EMBL" id="JANAFB010000021">
    <property type="protein sequence ID" value="MCP3426257.1"/>
    <property type="molecule type" value="Genomic_DNA"/>
</dbReference>
<reference evidence="11" key="1">
    <citation type="submission" date="2022-06" db="EMBL/GenBank/DDBJ databases">
        <title>Rothia sp. isolated from sandalwood seedling.</title>
        <authorList>
            <person name="Tuikhar N."/>
            <person name="Kirdat K."/>
            <person name="Thorat V."/>
            <person name="Swetha P."/>
            <person name="Padma S."/>
            <person name="Sundararaj R."/>
            <person name="Yadav A."/>
        </authorList>
    </citation>
    <scope>NUCLEOTIDE SEQUENCE</scope>
    <source>
        <strain evidence="11">AR01</strain>
    </source>
</reference>
<evidence type="ECO:0000256" key="7">
    <source>
        <dbReference type="ARBA" id="ARBA00023204"/>
    </source>
</evidence>
<keyword evidence="2" id="KW-0227">DNA damage</keyword>
<dbReference type="GO" id="GO:0005524">
    <property type="term" value="F:ATP binding"/>
    <property type="evidence" value="ECO:0007669"/>
    <property type="project" value="UniProtKB-KW"/>
</dbReference>
<evidence type="ECO:0000313" key="11">
    <source>
        <dbReference type="EMBL" id="MCP3426257.1"/>
    </source>
</evidence>
<evidence type="ECO:0000256" key="1">
    <source>
        <dbReference type="ARBA" id="ARBA00022741"/>
    </source>
</evidence>
<sequence>MARQTEKGAAAGAAVERLEDRALSRVLHHSTAQAVAKHLDLHTVGELLEHFPRRYLSRGQLTSFDELELGQEASIISRVVSVSTRSLHTRRGSIAEVLVTDQLEPSAQPLLPVPDAVPAPGGPRLDALAHAPAPDAASSSPGATMSLTFFNAFTAAKDLTPGDHVLFSGKVSEFRGRLTLTNPHYAVLSDLAAAGDPDEVPPPIPVYPAGAKFMTDRVSAAVAAMLSKVDLGECEDPVPADLRRSYRLMPAARAYEAIHRPRDEEEHHRALRYFRFREALVLQTVLARRAAALGRLHAPRFAPRSGGWLERFDAALPYALTGGQRRIGEEVAADLAADRPMNRLLQGDVGSGKTLVALRAMLQVADGGGQSALLAPTEVLASQHHRSIVSALGELAAPEGGLFEAEGVGVVLLTASMPAARRREALARIASGAAQIVIGTHALLGEKVSFADLGLAVVDEQHRFGVNQRHALGASEGTVPHQLVMTATPIPRSVAMTVFGDLAVSVLDEMPPGRQEVTTHVVSLAEHPAWEGRLWRRAREEVDAGHAVFVVVPSIGGEGNGGSGSRSRAGGESGQLQSVEGLSAALAAQPALRGVEVGELHGRMDAEAKARVMDRMVGGELRLLVATTVIEVGVDVPDATLMIIMDADRLGISTLHQLRGRIGRGSLPGTCLLVTEQDAQGASRPRLDAVASTRDGFELSRLDLEQRREGDILGSSQSGSRSTLKNLSVLKHPEIIEAARQDARRLVAEDPSLRAWPDLARAAARVGADEQTEYLYQG</sequence>
<dbReference type="InterPro" id="IPR011545">
    <property type="entry name" value="DEAD/DEAH_box_helicase_dom"/>
</dbReference>
<dbReference type="AlphaFoldDB" id="A0A9X2HGD7"/>
<dbReference type="SMART" id="SM00490">
    <property type="entry name" value="HELICc"/>
    <property type="match status" value="1"/>
</dbReference>
<dbReference type="PANTHER" id="PTHR47964">
    <property type="entry name" value="ATP-DEPENDENT DNA HELICASE HOMOLOG RECG, CHLOROPLASTIC"/>
    <property type="match status" value="1"/>
</dbReference>
<keyword evidence="4 11" id="KW-0347">Helicase</keyword>
<dbReference type="SMART" id="SM00487">
    <property type="entry name" value="DEXDc"/>
    <property type="match status" value="1"/>
</dbReference>
<evidence type="ECO:0000256" key="4">
    <source>
        <dbReference type="ARBA" id="ARBA00022806"/>
    </source>
</evidence>
<feature type="compositionally biased region" description="Low complexity" evidence="8">
    <location>
        <begin position="122"/>
        <end position="137"/>
    </location>
</feature>
<dbReference type="InterPro" id="IPR047112">
    <property type="entry name" value="RecG/Mfd"/>
</dbReference>
<protein>
    <submittedName>
        <fullName evidence="11">ATP-dependent DNA helicase RecG</fullName>
    </submittedName>
</protein>
<dbReference type="GO" id="GO:0003678">
    <property type="term" value="F:DNA helicase activity"/>
    <property type="evidence" value="ECO:0007669"/>
    <property type="project" value="TreeGrafter"/>
</dbReference>
<dbReference type="Gene3D" id="2.40.50.140">
    <property type="entry name" value="Nucleic acid-binding proteins"/>
    <property type="match status" value="1"/>
</dbReference>
<evidence type="ECO:0000256" key="5">
    <source>
        <dbReference type="ARBA" id="ARBA00022840"/>
    </source>
</evidence>
<keyword evidence="7" id="KW-0234">DNA repair</keyword>
<dbReference type="CDD" id="cd04488">
    <property type="entry name" value="RecG_wedge_OBF"/>
    <property type="match status" value="1"/>
</dbReference>
<dbReference type="SUPFAM" id="SSF52540">
    <property type="entry name" value="P-loop containing nucleoside triphosphate hydrolases"/>
    <property type="match status" value="2"/>
</dbReference>
<evidence type="ECO:0000259" key="9">
    <source>
        <dbReference type="PROSITE" id="PS51192"/>
    </source>
</evidence>
<keyword evidence="12" id="KW-1185">Reference proteome</keyword>
<accession>A0A9X2HGD7</accession>
<keyword evidence="1" id="KW-0547">Nucleotide-binding</keyword>
<dbReference type="GO" id="GO:0003677">
    <property type="term" value="F:DNA binding"/>
    <property type="evidence" value="ECO:0007669"/>
    <property type="project" value="UniProtKB-KW"/>
</dbReference>
<keyword evidence="5" id="KW-0067">ATP-binding</keyword>
<dbReference type="SUPFAM" id="SSF50249">
    <property type="entry name" value="Nucleic acid-binding proteins"/>
    <property type="match status" value="1"/>
</dbReference>
<evidence type="ECO:0000256" key="3">
    <source>
        <dbReference type="ARBA" id="ARBA00022801"/>
    </source>
</evidence>
<feature type="domain" description="Helicase C-terminal" evidence="10">
    <location>
        <begin position="541"/>
        <end position="728"/>
    </location>
</feature>
<dbReference type="GO" id="GO:0006281">
    <property type="term" value="P:DNA repair"/>
    <property type="evidence" value="ECO:0007669"/>
    <property type="project" value="UniProtKB-KW"/>
</dbReference>
<dbReference type="RefSeq" id="WP_254166825.1">
    <property type="nucleotide sequence ID" value="NZ_JANAFB010000021.1"/>
</dbReference>
<dbReference type="PROSITE" id="PS51194">
    <property type="entry name" value="HELICASE_CTER"/>
    <property type="match status" value="1"/>
</dbReference>
<keyword evidence="6" id="KW-0238">DNA-binding</keyword>
<name>A0A9X2HGD7_9MICC</name>
<evidence type="ECO:0000313" key="12">
    <source>
        <dbReference type="Proteomes" id="UP001139502"/>
    </source>
</evidence>
<dbReference type="Pfam" id="PF00271">
    <property type="entry name" value="Helicase_C"/>
    <property type="match status" value="1"/>
</dbReference>
<dbReference type="Proteomes" id="UP001139502">
    <property type="component" value="Unassembled WGS sequence"/>
</dbReference>
<evidence type="ECO:0000259" key="10">
    <source>
        <dbReference type="PROSITE" id="PS51194"/>
    </source>
</evidence>
<dbReference type="Gene3D" id="3.40.50.300">
    <property type="entry name" value="P-loop containing nucleotide triphosphate hydrolases"/>
    <property type="match status" value="2"/>
</dbReference>
<dbReference type="InterPro" id="IPR027417">
    <property type="entry name" value="P-loop_NTPase"/>
</dbReference>
<dbReference type="PROSITE" id="PS51192">
    <property type="entry name" value="HELICASE_ATP_BIND_1"/>
    <property type="match status" value="1"/>
</dbReference>